<protein>
    <recommendedName>
        <fullName evidence="4">Secreted protein</fullName>
    </recommendedName>
</protein>
<accession>A0A6B0V722</accession>
<dbReference type="AlphaFoldDB" id="A0A6B0V722"/>
<evidence type="ECO:0008006" key="4">
    <source>
        <dbReference type="Google" id="ProtNLM"/>
    </source>
</evidence>
<reference evidence="3" key="1">
    <citation type="submission" date="2019-12" db="EMBL/GenBank/DDBJ databases">
        <title>An insight into the sialome of adult female Ixodes ricinus ticks feeding for 6 days.</title>
        <authorList>
            <person name="Perner J."/>
            <person name="Ribeiro J.M.C."/>
        </authorList>
    </citation>
    <scope>NUCLEOTIDE SEQUENCE</scope>
    <source>
        <strain evidence="3">Semi-engorged</strain>
        <tissue evidence="3">Salivary glands</tissue>
    </source>
</reference>
<name>A0A6B0V722_IXORI</name>
<feature type="compositionally biased region" description="Polar residues" evidence="1">
    <location>
        <begin position="268"/>
        <end position="278"/>
    </location>
</feature>
<evidence type="ECO:0000313" key="3">
    <source>
        <dbReference type="EMBL" id="MXU97584.1"/>
    </source>
</evidence>
<evidence type="ECO:0000256" key="2">
    <source>
        <dbReference type="SAM" id="SignalP"/>
    </source>
</evidence>
<feature type="signal peptide" evidence="2">
    <location>
        <begin position="1"/>
        <end position="19"/>
    </location>
</feature>
<sequence length="278" mass="31087">MSNPLIFFTQLLIAQAAFACPLSRQHDPADRSVTVPLSSLKTTQGNVSGTTFHADSEDDSRNKRLVFDESTRSASTSTVAYEATKGLSERFAIRGQGSTHVCTMSNPLIFFTQVSNCHSLHCKRSSNTFLFLLPCPRMCLTLFIECICVTRDLLLSGDIESNPGPDGCQEGSNPTMEEMVKAILDTQNVIMRDLSQIKNNQKQFEDKFEGLTKKVNQIEATVQEMKEQKVQIVSIEKHVKAIDDSLKECQKKNRRLRRSEPPQKSDGFWSSGSSRGDR</sequence>
<evidence type="ECO:0000256" key="1">
    <source>
        <dbReference type="SAM" id="MobiDB-lite"/>
    </source>
</evidence>
<keyword evidence="2" id="KW-0732">Signal</keyword>
<organism evidence="3">
    <name type="scientific">Ixodes ricinus</name>
    <name type="common">Common tick</name>
    <name type="synonym">Acarus ricinus</name>
    <dbReference type="NCBI Taxonomy" id="34613"/>
    <lineage>
        <taxon>Eukaryota</taxon>
        <taxon>Metazoa</taxon>
        <taxon>Ecdysozoa</taxon>
        <taxon>Arthropoda</taxon>
        <taxon>Chelicerata</taxon>
        <taxon>Arachnida</taxon>
        <taxon>Acari</taxon>
        <taxon>Parasitiformes</taxon>
        <taxon>Ixodida</taxon>
        <taxon>Ixodoidea</taxon>
        <taxon>Ixodidae</taxon>
        <taxon>Ixodinae</taxon>
        <taxon>Ixodes</taxon>
    </lineage>
</organism>
<feature type="chain" id="PRO_5025563557" description="Secreted protein" evidence="2">
    <location>
        <begin position="20"/>
        <end position="278"/>
    </location>
</feature>
<dbReference type="EMBL" id="GIFC01015501">
    <property type="protein sequence ID" value="MXU97584.1"/>
    <property type="molecule type" value="Transcribed_RNA"/>
</dbReference>
<proteinExistence type="predicted"/>
<feature type="region of interest" description="Disordered" evidence="1">
    <location>
        <begin position="251"/>
        <end position="278"/>
    </location>
</feature>